<protein>
    <submittedName>
        <fullName evidence="1">Uncharacterized protein</fullName>
    </submittedName>
</protein>
<reference evidence="1 2" key="1">
    <citation type="submission" date="2023-01" db="EMBL/GenBank/DDBJ databases">
        <title>Novel diversity within Roseofilum (Cyanobacteria; Desertifilaceae) from marine benthic mats with descriptions of four novel species.</title>
        <authorList>
            <person name="Wang Y."/>
            <person name="Berthold D.E."/>
            <person name="Hu J."/>
            <person name="Lefler F.W."/>
            <person name="Laughinghouse H.D. IV."/>
        </authorList>
    </citation>
    <scope>NUCLEOTIDE SEQUENCE [LARGE SCALE GENOMIC DNA]</scope>
    <source>
        <strain evidence="1 2">BLCC-M143</strain>
    </source>
</reference>
<evidence type="ECO:0000313" key="2">
    <source>
        <dbReference type="Proteomes" id="UP001232992"/>
    </source>
</evidence>
<dbReference type="RefSeq" id="WP_283760508.1">
    <property type="nucleotide sequence ID" value="NZ_JAQOSQ010000057.1"/>
</dbReference>
<sequence>MAVKGKTREIPIFEASGIESQTLARLEQLLGVGASNKIAPNQQ</sequence>
<proteinExistence type="predicted"/>
<organism evidence="1 2">
    <name type="scientific">Roseofilum casamattae BLCC-M143</name>
    <dbReference type="NCBI Taxonomy" id="3022442"/>
    <lineage>
        <taxon>Bacteria</taxon>
        <taxon>Bacillati</taxon>
        <taxon>Cyanobacteriota</taxon>
        <taxon>Cyanophyceae</taxon>
        <taxon>Desertifilales</taxon>
        <taxon>Desertifilaceae</taxon>
        <taxon>Roseofilum</taxon>
        <taxon>Roseofilum casamattae</taxon>
    </lineage>
</organism>
<dbReference type="EMBL" id="JAQOSQ010000057">
    <property type="protein sequence ID" value="MDJ1185873.1"/>
    <property type="molecule type" value="Genomic_DNA"/>
</dbReference>
<comment type="caution">
    <text evidence="1">The sequence shown here is derived from an EMBL/GenBank/DDBJ whole genome shotgun (WGS) entry which is preliminary data.</text>
</comment>
<accession>A0ABT7C4Y6</accession>
<name>A0ABT7C4Y6_9CYAN</name>
<dbReference type="Proteomes" id="UP001232992">
    <property type="component" value="Unassembled WGS sequence"/>
</dbReference>
<evidence type="ECO:0000313" key="1">
    <source>
        <dbReference type="EMBL" id="MDJ1185873.1"/>
    </source>
</evidence>
<keyword evidence="2" id="KW-1185">Reference proteome</keyword>
<gene>
    <name evidence="1" type="ORF">PMH09_22075</name>
</gene>